<dbReference type="InterPro" id="IPR027417">
    <property type="entry name" value="P-loop_NTPase"/>
</dbReference>
<dbReference type="InterPro" id="IPR036640">
    <property type="entry name" value="ABC1_TM_sf"/>
</dbReference>
<evidence type="ECO:0000256" key="1">
    <source>
        <dbReference type="ARBA" id="ARBA00004123"/>
    </source>
</evidence>
<keyword evidence="13" id="KW-1185">Reference proteome</keyword>
<keyword evidence="8 10" id="KW-1133">Transmembrane helix</keyword>
<feature type="transmembrane region" description="Helical" evidence="10">
    <location>
        <begin position="202"/>
        <end position="224"/>
    </location>
</feature>
<feature type="transmembrane region" description="Helical" evidence="10">
    <location>
        <begin position="1267"/>
        <end position="1291"/>
    </location>
</feature>
<evidence type="ECO:0000256" key="8">
    <source>
        <dbReference type="ARBA" id="ARBA00022989"/>
    </source>
</evidence>
<evidence type="ECO:0000259" key="12">
    <source>
        <dbReference type="PROSITE" id="PS50929"/>
    </source>
</evidence>
<accession>A0ABM1KF19</accession>
<name>A0ABM1KF19_GEKJA</name>
<organism evidence="13 14">
    <name type="scientific">Gekko japonicus</name>
    <name type="common">Schlegel's Japanese gecko</name>
    <dbReference type="NCBI Taxonomy" id="146911"/>
    <lineage>
        <taxon>Eukaryota</taxon>
        <taxon>Metazoa</taxon>
        <taxon>Chordata</taxon>
        <taxon>Craniata</taxon>
        <taxon>Vertebrata</taxon>
        <taxon>Euteleostomi</taxon>
        <taxon>Lepidosauria</taxon>
        <taxon>Squamata</taxon>
        <taxon>Bifurcata</taxon>
        <taxon>Gekkota</taxon>
        <taxon>Gekkonidae</taxon>
        <taxon>Gekkoninae</taxon>
        <taxon>Gekko</taxon>
    </lineage>
</organism>
<dbReference type="SMART" id="SM00382">
    <property type="entry name" value="AAA"/>
    <property type="match status" value="2"/>
</dbReference>
<dbReference type="CDD" id="cd18590">
    <property type="entry name" value="ABC_6TM_TAP2"/>
    <property type="match status" value="1"/>
</dbReference>
<dbReference type="PROSITE" id="PS00211">
    <property type="entry name" value="ABC_TRANSPORTER_1"/>
    <property type="match status" value="1"/>
</dbReference>
<dbReference type="PROSITE" id="PS51476">
    <property type="entry name" value="PROTEASOME_BETA_2"/>
    <property type="match status" value="1"/>
</dbReference>
<feature type="transmembrane region" description="Helical" evidence="10">
    <location>
        <begin position="1176"/>
        <end position="1196"/>
    </location>
</feature>
<dbReference type="InterPro" id="IPR017871">
    <property type="entry name" value="ABC_transporter-like_CS"/>
</dbReference>
<feature type="transmembrane region" description="Helical" evidence="10">
    <location>
        <begin position="42"/>
        <end position="62"/>
    </location>
</feature>
<dbReference type="Gene3D" id="3.60.20.10">
    <property type="entry name" value="Glutamine Phosphoribosylpyrophosphate, subunit 1, domain 1"/>
    <property type="match status" value="1"/>
</dbReference>
<dbReference type="PROSITE" id="PS50929">
    <property type="entry name" value="ABC_TM1F"/>
    <property type="match status" value="2"/>
</dbReference>
<protein>
    <submittedName>
        <fullName evidence="14">Uncharacterized protein LOC107115183</fullName>
    </submittedName>
</protein>
<dbReference type="InterPro" id="IPR016050">
    <property type="entry name" value="Proteasome_bsu_CS"/>
</dbReference>
<evidence type="ECO:0000256" key="10">
    <source>
        <dbReference type="SAM" id="Phobius"/>
    </source>
</evidence>
<dbReference type="Pfam" id="PF00227">
    <property type="entry name" value="Proteasome"/>
    <property type="match status" value="1"/>
</dbReference>
<dbReference type="SUPFAM" id="SSF56235">
    <property type="entry name" value="N-terminal nucleophile aminohydrolases (Ntn hydrolases)"/>
    <property type="match status" value="1"/>
</dbReference>
<proteinExistence type="predicted"/>
<dbReference type="PROSITE" id="PS00854">
    <property type="entry name" value="PROTEASOME_BETA_1"/>
    <property type="match status" value="1"/>
</dbReference>
<gene>
    <name evidence="14" type="primary">LOC107115183</name>
</gene>
<evidence type="ECO:0000259" key="11">
    <source>
        <dbReference type="PROSITE" id="PS50893"/>
    </source>
</evidence>
<feature type="transmembrane region" description="Helical" evidence="10">
    <location>
        <begin position="1224"/>
        <end position="1247"/>
    </location>
</feature>
<dbReference type="Pfam" id="PF00005">
    <property type="entry name" value="ABC_tran"/>
    <property type="match status" value="2"/>
</dbReference>
<dbReference type="PROSITE" id="PS50893">
    <property type="entry name" value="ABC_TRANSPORTER_2"/>
    <property type="match status" value="2"/>
</dbReference>
<dbReference type="Proteomes" id="UP000694871">
    <property type="component" value="Unplaced"/>
</dbReference>
<evidence type="ECO:0000256" key="4">
    <source>
        <dbReference type="ARBA" id="ARBA00022692"/>
    </source>
</evidence>
<feature type="domain" description="ABC transporter" evidence="11">
    <location>
        <begin position="1543"/>
        <end position="1778"/>
    </location>
</feature>
<evidence type="ECO:0000256" key="3">
    <source>
        <dbReference type="ARBA" id="ARBA00022490"/>
    </source>
</evidence>
<keyword evidence="9 10" id="KW-0472">Membrane</keyword>
<feature type="domain" description="ABC transporter" evidence="11">
    <location>
        <begin position="478"/>
        <end position="716"/>
    </location>
</feature>
<evidence type="ECO:0000256" key="7">
    <source>
        <dbReference type="ARBA" id="ARBA00022942"/>
    </source>
</evidence>
<evidence type="ECO:0000313" key="13">
    <source>
        <dbReference type="Proteomes" id="UP000694871"/>
    </source>
</evidence>
<dbReference type="PANTHER" id="PTHR43394:SF14">
    <property type="entry name" value="TRANSPORTER 2, ATP BINDING CASSETTE SUBFAMILY B"/>
    <property type="match status" value="1"/>
</dbReference>
<dbReference type="InterPro" id="IPR023333">
    <property type="entry name" value="Proteasome_suB-type"/>
</dbReference>
<feature type="transmembrane region" description="Helical" evidence="10">
    <location>
        <begin position="159"/>
        <end position="182"/>
    </location>
</feature>
<evidence type="ECO:0000256" key="5">
    <source>
        <dbReference type="ARBA" id="ARBA00022741"/>
    </source>
</evidence>
<dbReference type="SUPFAM" id="SSF90123">
    <property type="entry name" value="ABC transporter transmembrane region"/>
    <property type="match status" value="2"/>
</dbReference>
<keyword evidence="6" id="KW-0067">ATP-binding</keyword>
<feature type="domain" description="ABC transmembrane type-1" evidence="12">
    <location>
        <begin position="1229"/>
        <end position="1510"/>
    </location>
</feature>
<dbReference type="InterPro" id="IPR039421">
    <property type="entry name" value="Type_1_exporter"/>
</dbReference>
<dbReference type="InterPro" id="IPR003593">
    <property type="entry name" value="AAA+_ATPase"/>
</dbReference>
<dbReference type="SUPFAM" id="SSF52540">
    <property type="entry name" value="P-loop containing nucleoside triphosphate hydrolases"/>
    <property type="match status" value="2"/>
</dbReference>
<keyword evidence="3" id="KW-0963">Cytoplasm</keyword>
<comment type="subcellular location">
    <subcellularLocation>
        <location evidence="2">Membrane</location>
        <topology evidence="2">Multi-pass membrane protein</topology>
    </subcellularLocation>
    <subcellularLocation>
        <location evidence="1">Nucleus</location>
    </subcellularLocation>
</comment>
<dbReference type="GeneID" id="107115183"/>
<feature type="transmembrane region" description="Helical" evidence="10">
    <location>
        <begin position="289"/>
        <end position="314"/>
    </location>
</feature>
<dbReference type="InterPro" id="IPR011527">
    <property type="entry name" value="ABC1_TM_dom"/>
</dbReference>
<dbReference type="RefSeq" id="XP_015272306.1">
    <property type="nucleotide sequence ID" value="XM_015416820.1"/>
</dbReference>
<dbReference type="Gene3D" id="3.40.50.300">
    <property type="entry name" value="P-loop containing nucleotide triphosphate hydrolases"/>
    <property type="match status" value="2"/>
</dbReference>
<evidence type="ECO:0000256" key="6">
    <source>
        <dbReference type="ARBA" id="ARBA00022840"/>
    </source>
</evidence>
<dbReference type="Gene3D" id="1.20.1560.10">
    <property type="entry name" value="ABC transporter type 1, transmembrane domain"/>
    <property type="match status" value="2"/>
</dbReference>
<feature type="domain" description="ABC transmembrane type-1" evidence="12">
    <location>
        <begin position="163"/>
        <end position="445"/>
    </location>
</feature>
<keyword evidence="4 10" id="KW-0812">Transmembrane</keyword>
<keyword evidence="7" id="KW-0647">Proteasome</keyword>
<dbReference type="PRINTS" id="PR01896">
    <property type="entry name" value="TAP1PROTEIN"/>
</dbReference>
<dbReference type="CDD" id="cd18589">
    <property type="entry name" value="ABC_6TM_TAP1"/>
    <property type="match status" value="1"/>
</dbReference>
<dbReference type="PANTHER" id="PTHR43394">
    <property type="entry name" value="ATP-DEPENDENT PERMEASE MDL1, MITOCHONDRIAL"/>
    <property type="match status" value="1"/>
</dbReference>
<dbReference type="InterPro" id="IPR001353">
    <property type="entry name" value="Proteasome_sua/b"/>
</dbReference>
<evidence type="ECO:0000313" key="14">
    <source>
        <dbReference type="RefSeq" id="XP_015272306.1"/>
    </source>
</evidence>
<evidence type="ECO:0000256" key="2">
    <source>
        <dbReference type="ARBA" id="ARBA00004141"/>
    </source>
</evidence>
<sequence length="1782" mass="195316">MKPGLAVPCAWIAAVALLDYLALRLAGLALQPPWGSPLVRCWAAALVRCPVLTLSAYALGCRGGHGLPGALRDALMPAALLLSFLVPSFATLQYLLLPNGGASELAHTWGRADVFALSYLVVGAAACLWHLQEPPSPGGGGKGPSASFGRLLSCMRPDVLRFVAMGGLMVVSSLGEMAVPYYTGRMTDWIVTKGDSSVFEKALWMMFLLTVGSAVTEFLCDCLYNATMNRLHTRLQSTTFSSILRQEIGFFHTNRTGDITSRITSDTESVSEALSGDLSLLMWYLMRGIFLYATMLWVSLPLALVVTVGLPFILLLPKFFGKFHQNLARQVQESLAKANEVALETFQAISTVRSFANEEGTARRYEEKLQGTYQLNKWEAAAYATSLWTSSISGLALKVGILYYGGHLVTLGGVSSGDLVTFVLYEMEFSSVVRALLFSYPNVQKAVGSSEKIFEYMDRTPRIAPSGTLAPPELGGHVLLQDVWFSYPDRDDALVLKGVTLELRPGTVTALVGPSGSGKSTVVALLVRFYDPERGRVTLDGRDLREYEHRFLHGKVALVSQSPVLFARSLHGNIAYGLGERSPEEVRQAAQRAGTHRFIEGLSRGYNTDAGETGSQISGGQRQGVAIARALIRDPRVLILDDATSALDMESQQQVEKEIYEGPACPRRSVLLISHRLRTVEQADRILVMEDGQIQEEGTHQQLLRKRGAYWQLLQTQQNGAEGQRPESGEWASVAEALSPSLRSGGMALQDVCGLAGADWGRGAPGGSSWAATAVQPGGLAHYSFGAREARIAVPRGRQPSEFLQSLGEGSGDGHRLELAHGTTTLAFTFQHGVIVATDSRASAGSYIDTLLFNKVIEINPYLLGTMSGSAADCQYWERLLAKHCRLYYLRNKERISVSAASKLLANMLYEYRGMGLSVGSMLCGWDKKGPGLYYIDDNGVRLSGPLFSTGSGNSYAYGVLDSGYRPDLSVEEAYDLGRRAITYATHRDAYSGGVVNMYHMKEDGWIRVGRTDVAMLLDQYAETFHIWSAGSALWPEEEMQQSGPCRGFPLENESNKFETLIRQLLSGRLGGAGSATMGLSTAFCSAALLFLCDVALLSLLDLWRPSLAPLGVPATWLEAGLRLVALWGVQGLLSLVRPPHLPSAALVTVCLLPALHYSVGHWLGDPPLLLSSAPWSWLLLGYGAVGLVCITWGALEQGGRRGETKEEDKATLRKLLRLFSADTPYLGGAFMFLTMAVIAETYIPYYTGRVIDILGKKYNSDAFSDTIFLVCLVSLGSSLFAGCRGGLFMFTMSRMNIRVRGLLFSSLVRQDLAFFHEVKTGDLTSRLSKDTAMMSRSVPANTNIFLRSLIQAAWLYGFMFSLSPRLTLLTLVETPLMMALQKVYDTRHQAFLQKIQDSLARSGEVVRETLSSIKTVRSFATEEEEHRRYDVALAETRQLKNQRDLERALYLLVRRFLRLALHLLILYSGYQQIQAGLLTKGNLISFILYQGDVGMHVQTLVYMYGDLLSNVGAAEKVFEYLHREPAVRTDGTLAPAVPRGRVSFRNVSFCYPSRPDIQVLENVSFELRPGEVTALVGLNGSGKSTCVALLERFYEPQSGEILLDGTPIQEYEHKYLHSQVALVNQEPVLFSGSIRDNIAYGVEGCREEDVIRAAKDASALEFIWELEGGFDADVGEKGGQMSVGQKQRLAIARALIRNPKVLILDEATSALDVECEAAIQKSVVGGRGRAVLVIAHRMQTVESADKIVVLEGGKVVEEGTHEELMSRKGPYHRLVQRNWAQ</sequence>
<evidence type="ECO:0000256" key="9">
    <source>
        <dbReference type="ARBA" id="ARBA00023136"/>
    </source>
</evidence>
<dbReference type="InterPro" id="IPR029055">
    <property type="entry name" value="Ntn_hydrolases_N"/>
</dbReference>
<dbReference type="InterPro" id="IPR003439">
    <property type="entry name" value="ABC_transporter-like_ATP-bd"/>
</dbReference>
<feature type="transmembrane region" description="Helical" evidence="10">
    <location>
        <begin position="74"/>
        <end position="94"/>
    </location>
</feature>
<dbReference type="CDD" id="cd03761">
    <property type="entry name" value="proteasome_beta_type_5"/>
    <property type="match status" value="1"/>
</dbReference>
<keyword evidence="5" id="KW-0547">Nucleotide-binding</keyword>
<reference evidence="14" key="1">
    <citation type="submission" date="2025-08" db="UniProtKB">
        <authorList>
            <consortium name="RefSeq"/>
        </authorList>
    </citation>
    <scope>IDENTIFICATION</scope>
</reference>
<dbReference type="Pfam" id="PF00664">
    <property type="entry name" value="ABC_membrane"/>
    <property type="match status" value="2"/>
</dbReference>